<evidence type="ECO:0000313" key="2">
    <source>
        <dbReference type="EMBL" id="KAJ4496877.1"/>
    </source>
</evidence>
<evidence type="ECO:0000313" key="3">
    <source>
        <dbReference type="Proteomes" id="UP001150217"/>
    </source>
</evidence>
<protein>
    <submittedName>
        <fullName evidence="2">Uncharacterized protein</fullName>
    </submittedName>
</protein>
<gene>
    <name evidence="2" type="ORF">C8R41DRAFT_251462</name>
</gene>
<sequence length="137" mass="15263">MRVHIYEALNQYFSCLSFVLPSSSIHCVTASTRSSKAIVIFPPDLFYHFHSSLVQTAASPLYPLSYMTVLAVLYNLLCSFCLRVACLNVPTHCLCCTSCAIILFTFRYPLQLSLVSSNGSWNACVFNISVLNMLTIC</sequence>
<keyword evidence="3" id="KW-1185">Reference proteome</keyword>
<dbReference type="EMBL" id="JANVFT010000025">
    <property type="protein sequence ID" value="KAJ4496877.1"/>
    <property type="molecule type" value="Genomic_DNA"/>
</dbReference>
<accession>A0ABQ8VKH2</accession>
<feature type="transmembrane region" description="Helical" evidence="1">
    <location>
        <begin position="61"/>
        <end position="82"/>
    </location>
</feature>
<comment type="caution">
    <text evidence="2">The sequence shown here is derived from an EMBL/GenBank/DDBJ whole genome shotgun (WGS) entry which is preliminary data.</text>
</comment>
<name>A0ABQ8VKH2_9AGAR</name>
<dbReference type="Proteomes" id="UP001150217">
    <property type="component" value="Unassembled WGS sequence"/>
</dbReference>
<evidence type="ECO:0000256" key="1">
    <source>
        <dbReference type="SAM" id="Phobius"/>
    </source>
</evidence>
<keyword evidence="1" id="KW-0812">Transmembrane</keyword>
<proteinExistence type="predicted"/>
<keyword evidence="1" id="KW-1133">Transmembrane helix</keyword>
<organism evidence="2 3">
    <name type="scientific">Lentinula lateritia</name>
    <dbReference type="NCBI Taxonomy" id="40482"/>
    <lineage>
        <taxon>Eukaryota</taxon>
        <taxon>Fungi</taxon>
        <taxon>Dikarya</taxon>
        <taxon>Basidiomycota</taxon>
        <taxon>Agaricomycotina</taxon>
        <taxon>Agaricomycetes</taxon>
        <taxon>Agaricomycetidae</taxon>
        <taxon>Agaricales</taxon>
        <taxon>Marasmiineae</taxon>
        <taxon>Omphalotaceae</taxon>
        <taxon>Lentinula</taxon>
    </lineage>
</organism>
<feature type="transmembrane region" description="Helical" evidence="1">
    <location>
        <begin position="89"/>
        <end position="110"/>
    </location>
</feature>
<keyword evidence="1" id="KW-0472">Membrane</keyword>
<reference evidence="2" key="1">
    <citation type="submission" date="2022-08" db="EMBL/GenBank/DDBJ databases">
        <title>A Global Phylogenomic Analysis of the Shiitake Genus Lentinula.</title>
        <authorList>
            <consortium name="DOE Joint Genome Institute"/>
            <person name="Sierra-Patev S."/>
            <person name="Min B."/>
            <person name="Naranjo-Ortiz M."/>
            <person name="Looney B."/>
            <person name="Konkel Z."/>
            <person name="Slot J.C."/>
            <person name="Sakamoto Y."/>
            <person name="Steenwyk J.L."/>
            <person name="Rokas A."/>
            <person name="Carro J."/>
            <person name="Camarero S."/>
            <person name="Ferreira P."/>
            <person name="Molpeceres G."/>
            <person name="Ruiz-Duenas F.J."/>
            <person name="Serrano A."/>
            <person name="Henrissat B."/>
            <person name="Drula E."/>
            <person name="Hughes K.W."/>
            <person name="Mata J.L."/>
            <person name="Ishikawa N.K."/>
            <person name="Vargas-Isla R."/>
            <person name="Ushijima S."/>
            <person name="Smith C.A."/>
            <person name="Ahrendt S."/>
            <person name="Andreopoulos W."/>
            <person name="He G."/>
            <person name="Labutti K."/>
            <person name="Lipzen A."/>
            <person name="Ng V."/>
            <person name="Riley R."/>
            <person name="Sandor L."/>
            <person name="Barry K."/>
            <person name="Martinez A.T."/>
            <person name="Xiao Y."/>
            <person name="Gibbons J.G."/>
            <person name="Terashima K."/>
            <person name="Grigoriev I.V."/>
            <person name="Hibbett D.S."/>
        </authorList>
    </citation>
    <scope>NUCLEOTIDE SEQUENCE</scope>
    <source>
        <strain evidence="2">RHP3577 ss4</strain>
    </source>
</reference>